<dbReference type="Pfam" id="PF02453">
    <property type="entry name" value="Reticulon"/>
    <property type="match status" value="1"/>
</dbReference>
<feature type="transmembrane region" description="Helical" evidence="6">
    <location>
        <begin position="167"/>
        <end position="200"/>
    </location>
</feature>
<evidence type="ECO:0000256" key="6">
    <source>
        <dbReference type="RuleBase" id="RU363132"/>
    </source>
</evidence>
<dbReference type="InterPro" id="IPR003388">
    <property type="entry name" value="Reticulon"/>
</dbReference>
<evidence type="ECO:0000313" key="9">
    <source>
        <dbReference type="EMBL" id="KAG9450522.1"/>
    </source>
</evidence>
<dbReference type="PROSITE" id="PS50845">
    <property type="entry name" value="RETICULON"/>
    <property type="match status" value="1"/>
</dbReference>
<reference evidence="9 10" key="1">
    <citation type="submission" date="2021-07" db="EMBL/GenBank/DDBJ databases">
        <title>The Aristolochia fimbriata genome: insights into angiosperm evolution, floral development and chemical biosynthesis.</title>
        <authorList>
            <person name="Jiao Y."/>
        </authorList>
    </citation>
    <scope>NUCLEOTIDE SEQUENCE [LARGE SCALE GENOMIC DNA]</scope>
    <source>
        <strain evidence="9">IBCAS-2021</strain>
        <tissue evidence="9">Leaf</tissue>
    </source>
</reference>
<keyword evidence="3 6" id="KW-0256">Endoplasmic reticulum</keyword>
<sequence>MPFPTYPPDRSANQTPETNSTSSDPFSASMPSFYASDSDDEPSRVPTKLFGRQRHLHAVFGGGRVADVILWRNKNLSAAILIGFTMLWFLFEVVEYPFITLLCHISITAMLLVFIWSNGAALFDRSPPRIPEMILSESAFREVSLVVRAELNRFLSSLNDISSGKDLSLFILSIFVLWMLSVVGSYFSSLSILYMCYLSLQILPALYERYENEVDYLASKGSRDIRKMFKRFDSKVLNKIPRGPVKEKKYK</sequence>
<feature type="transmembrane region" description="Helical" evidence="6">
    <location>
        <begin position="76"/>
        <end position="94"/>
    </location>
</feature>
<keyword evidence="10" id="KW-1185">Reference proteome</keyword>
<comment type="caution">
    <text evidence="9">The sequence shown here is derived from an EMBL/GenBank/DDBJ whole genome shotgun (WGS) entry which is preliminary data.</text>
</comment>
<feature type="region of interest" description="Disordered" evidence="7">
    <location>
        <begin position="1"/>
        <end position="45"/>
    </location>
</feature>
<feature type="compositionally biased region" description="Polar residues" evidence="7">
    <location>
        <begin position="11"/>
        <end position="30"/>
    </location>
</feature>
<organism evidence="9 10">
    <name type="scientific">Aristolochia fimbriata</name>
    <name type="common">White veined hardy Dutchman's pipe vine</name>
    <dbReference type="NCBI Taxonomy" id="158543"/>
    <lineage>
        <taxon>Eukaryota</taxon>
        <taxon>Viridiplantae</taxon>
        <taxon>Streptophyta</taxon>
        <taxon>Embryophyta</taxon>
        <taxon>Tracheophyta</taxon>
        <taxon>Spermatophyta</taxon>
        <taxon>Magnoliopsida</taxon>
        <taxon>Magnoliidae</taxon>
        <taxon>Piperales</taxon>
        <taxon>Aristolochiaceae</taxon>
        <taxon>Aristolochia</taxon>
    </lineage>
</organism>
<feature type="domain" description="Reticulon" evidence="8">
    <location>
        <begin position="65"/>
        <end position="251"/>
    </location>
</feature>
<proteinExistence type="predicted"/>
<evidence type="ECO:0000256" key="7">
    <source>
        <dbReference type="SAM" id="MobiDB-lite"/>
    </source>
</evidence>
<gene>
    <name evidence="9" type="ORF">H6P81_010487</name>
</gene>
<keyword evidence="5 6" id="KW-0472">Membrane</keyword>
<dbReference type="EMBL" id="JAINDJ010000004">
    <property type="protein sequence ID" value="KAG9450522.1"/>
    <property type="molecule type" value="Genomic_DNA"/>
</dbReference>
<dbReference type="Proteomes" id="UP000825729">
    <property type="component" value="Unassembled WGS sequence"/>
</dbReference>
<keyword evidence="2 6" id="KW-0812">Transmembrane</keyword>
<feature type="transmembrane region" description="Helical" evidence="6">
    <location>
        <begin position="101"/>
        <end position="123"/>
    </location>
</feature>
<dbReference type="InterPro" id="IPR045064">
    <property type="entry name" value="Reticulon-like"/>
</dbReference>
<accession>A0AAV7ESB0</accession>
<comment type="subcellular location">
    <subcellularLocation>
        <location evidence="1 6">Endoplasmic reticulum membrane</location>
        <topology evidence="1 6">Multi-pass membrane protein</topology>
    </subcellularLocation>
</comment>
<name>A0AAV7ESB0_ARIFI</name>
<evidence type="ECO:0000256" key="5">
    <source>
        <dbReference type="ARBA" id="ARBA00023136"/>
    </source>
</evidence>
<evidence type="ECO:0000256" key="3">
    <source>
        <dbReference type="ARBA" id="ARBA00022824"/>
    </source>
</evidence>
<protein>
    <recommendedName>
        <fullName evidence="6">Reticulon-like protein</fullName>
    </recommendedName>
</protein>
<dbReference type="AlphaFoldDB" id="A0AAV7ESB0"/>
<evidence type="ECO:0000256" key="4">
    <source>
        <dbReference type="ARBA" id="ARBA00022989"/>
    </source>
</evidence>
<dbReference type="PANTHER" id="PTHR10994">
    <property type="entry name" value="RETICULON"/>
    <property type="match status" value="1"/>
</dbReference>
<evidence type="ECO:0000256" key="2">
    <source>
        <dbReference type="ARBA" id="ARBA00022692"/>
    </source>
</evidence>
<keyword evidence="4 6" id="KW-1133">Transmembrane helix</keyword>
<dbReference type="PANTHER" id="PTHR10994:SF85">
    <property type="entry name" value="RETICULON-LIKE PROTEIN B9"/>
    <property type="match status" value="1"/>
</dbReference>
<dbReference type="GO" id="GO:0009617">
    <property type="term" value="P:response to bacterium"/>
    <property type="evidence" value="ECO:0007669"/>
    <property type="project" value="InterPro"/>
</dbReference>
<evidence type="ECO:0000259" key="8">
    <source>
        <dbReference type="PROSITE" id="PS50845"/>
    </source>
</evidence>
<evidence type="ECO:0000313" key="10">
    <source>
        <dbReference type="Proteomes" id="UP000825729"/>
    </source>
</evidence>
<evidence type="ECO:0000256" key="1">
    <source>
        <dbReference type="ARBA" id="ARBA00004477"/>
    </source>
</evidence>
<dbReference type="GO" id="GO:0005789">
    <property type="term" value="C:endoplasmic reticulum membrane"/>
    <property type="evidence" value="ECO:0007669"/>
    <property type="project" value="UniProtKB-SubCell"/>
</dbReference>